<comment type="caution">
    <text evidence="1">The sequence shown here is derived from an EMBL/GenBank/DDBJ whole genome shotgun (WGS) entry which is preliminary data.</text>
</comment>
<dbReference type="InterPro" id="IPR026002">
    <property type="entry name" value="ATC_hydrolase-like"/>
</dbReference>
<protein>
    <recommendedName>
        <fullName evidence="3">L-2-amino-thiazoline-4-carboxylic acid hydrolase</fullName>
    </recommendedName>
</protein>
<keyword evidence="2" id="KW-1185">Reference proteome</keyword>
<evidence type="ECO:0000313" key="2">
    <source>
        <dbReference type="Proteomes" id="UP001255856"/>
    </source>
</evidence>
<dbReference type="Proteomes" id="UP001255856">
    <property type="component" value="Unassembled WGS sequence"/>
</dbReference>
<evidence type="ECO:0008006" key="3">
    <source>
        <dbReference type="Google" id="ProtNLM"/>
    </source>
</evidence>
<dbReference type="EMBL" id="JASFZW010000008">
    <property type="protein sequence ID" value="KAK2076792.1"/>
    <property type="molecule type" value="Genomic_DNA"/>
</dbReference>
<sequence length="196" mass="21499">MVDQGRGGIANQGHGPLLEQVILKEYDRLQDAYRDRVVDSRSSTHLHLACMALATRKALLPFLRDEAAVGELIGEHLGQSSHAALTFLMKAVKFLQADHFQLLKTRLRGLKMDYGTAFEPSYDEEGPAAARLTFRSCLYADVFAKEGAPSLTRFACCQTDRLWLEGAQYRGVDARLSSSIGAGDDACCFVVTRVGG</sequence>
<evidence type="ECO:0000313" key="1">
    <source>
        <dbReference type="EMBL" id="KAK2076792.1"/>
    </source>
</evidence>
<organism evidence="1 2">
    <name type="scientific">Prototheca wickerhamii</name>
    <dbReference type="NCBI Taxonomy" id="3111"/>
    <lineage>
        <taxon>Eukaryota</taxon>
        <taxon>Viridiplantae</taxon>
        <taxon>Chlorophyta</taxon>
        <taxon>core chlorophytes</taxon>
        <taxon>Trebouxiophyceae</taxon>
        <taxon>Chlorellales</taxon>
        <taxon>Chlorellaceae</taxon>
        <taxon>Prototheca</taxon>
    </lineage>
</organism>
<proteinExistence type="predicted"/>
<gene>
    <name evidence="1" type="ORF">QBZ16_005018</name>
</gene>
<dbReference type="AlphaFoldDB" id="A0AAD9IID5"/>
<accession>A0AAD9IID5</accession>
<name>A0AAD9IID5_PROWI</name>
<reference evidence="1" key="1">
    <citation type="submission" date="2021-01" db="EMBL/GenBank/DDBJ databases">
        <authorList>
            <person name="Eckstrom K.M.E."/>
        </authorList>
    </citation>
    <scope>NUCLEOTIDE SEQUENCE</scope>
    <source>
        <strain evidence="1">UVCC 0001</strain>
    </source>
</reference>
<dbReference type="Pfam" id="PF14196">
    <property type="entry name" value="ATC_hydrolase"/>
    <property type="match status" value="1"/>
</dbReference>